<protein>
    <submittedName>
        <fullName evidence="2">ATP-dependent DNA helicase RecG</fullName>
    </submittedName>
</protein>
<dbReference type="InterPro" id="IPR036390">
    <property type="entry name" value="WH_DNA-bd_sf"/>
</dbReference>
<name>A0A1I5BA38_9CLOT</name>
<gene>
    <name evidence="2" type="ORF">SAMN04488695_10496</name>
</gene>
<evidence type="ECO:0000313" key="2">
    <source>
        <dbReference type="EMBL" id="SFN71594.1"/>
    </source>
</evidence>
<dbReference type="Proteomes" id="UP000181899">
    <property type="component" value="Unassembled WGS sequence"/>
</dbReference>
<keyword evidence="2" id="KW-0547">Nucleotide-binding</keyword>
<evidence type="ECO:0000313" key="3">
    <source>
        <dbReference type="Proteomes" id="UP000181899"/>
    </source>
</evidence>
<keyword evidence="3" id="KW-1185">Reference proteome</keyword>
<dbReference type="EMBL" id="FOVK01000004">
    <property type="protein sequence ID" value="SFN71594.1"/>
    <property type="molecule type" value="Genomic_DNA"/>
</dbReference>
<keyword evidence="2" id="KW-0378">Hydrolase</keyword>
<dbReference type="AlphaFoldDB" id="A0A1I5BA38"/>
<feature type="domain" description="Schlafen AlbA-2" evidence="1">
    <location>
        <begin position="3"/>
        <end position="119"/>
    </location>
</feature>
<dbReference type="Gene3D" id="3.30.950.30">
    <property type="entry name" value="Schlafen, AAA domain"/>
    <property type="match status" value="1"/>
</dbReference>
<dbReference type="Gene3D" id="1.10.10.10">
    <property type="entry name" value="Winged helix-like DNA-binding domain superfamily/Winged helix DNA-binding domain"/>
    <property type="match status" value="1"/>
</dbReference>
<dbReference type="RefSeq" id="WP_074911843.1">
    <property type="nucleotide sequence ID" value="NZ_FOVK01000004.1"/>
</dbReference>
<dbReference type="InterPro" id="IPR036388">
    <property type="entry name" value="WH-like_DNA-bd_sf"/>
</dbReference>
<keyword evidence="2" id="KW-0067">ATP-binding</keyword>
<organism evidence="2 3">
    <name type="scientific">Proteiniclasticum ruminis</name>
    <dbReference type="NCBI Taxonomy" id="398199"/>
    <lineage>
        <taxon>Bacteria</taxon>
        <taxon>Bacillati</taxon>
        <taxon>Bacillota</taxon>
        <taxon>Clostridia</taxon>
        <taxon>Eubacteriales</taxon>
        <taxon>Clostridiaceae</taxon>
        <taxon>Proteiniclasticum</taxon>
    </lineage>
</organism>
<keyword evidence="2" id="KW-0347">Helicase</keyword>
<dbReference type="InterPro" id="IPR038461">
    <property type="entry name" value="Schlafen_AlbA_2_dom_sf"/>
</dbReference>
<dbReference type="PANTHER" id="PTHR30595:SF6">
    <property type="entry name" value="SCHLAFEN ALBA-2 DOMAIN-CONTAINING PROTEIN"/>
    <property type="match status" value="1"/>
</dbReference>
<reference evidence="2 3" key="1">
    <citation type="submission" date="2016-10" db="EMBL/GenBank/DDBJ databases">
        <authorList>
            <person name="de Groot N.N."/>
        </authorList>
    </citation>
    <scope>NUCLEOTIDE SEQUENCE [LARGE SCALE GENOMIC DNA]</scope>
    <source>
        <strain evidence="2 3">ML2</strain>
    </source>
</reference>
<dbReference type="Pfam" id="PF04326">
    <property type="entry name" value="SLFN_AlbA_2"/>
    <property type="match status" value="1"/>
</dbReference>
<dbReference type="GO" id="GO:0004386">
    <property type="term" value="F:helicase activity"/>
    <property type="evidence" value="ECO:0007669"/>
    <property type="project" value="UniProtKB-KW"/>
</dbReference>
<dbReference type="Pfam" id="PF13749">
    <property type="entry name" value="HATPase_c_4"/>
    <property type="match status" value="1"/>
</dbReference>
<dbReference type="Gene3D" id="3.30.565.60">
    <property type="match status" value="1"/>
</dbReference>
<accession>A0A1I5BA38</accession>
<dbReference type="InterPro" id="IPR007421">
    <property type="entry name" value="Schlafen_AlbA_2_dom"/>
</dbReference>
<dbReference type="OrthoDB" id="34589at2"/>
<proteinExistence type="predicted"/>
<dbReference type="InterPro" id="IPR038475">
    <property type="entry name" value="RecG_C_sf"/>
</dbReference>
<evidence type="ECO:0000259" key="1">
    <source>
        <dbReference type="Pfam" id="PF04326"/>
    </source>
</evidence>
<dbReference type="SUPFAM" id="SSF46785">
    <property type="entry name" value="Winged helix' DNA-binding domain"/>
    <property type="match status" value="1"/>
</dbReference>
<sequence>MRESSTVEFKREFTEDLKYAVVAFANSDGGKLYIGIEDDGRVRGVDQGEDLIVRVSNMIRDTVKPDVSMFVQYEILSLEEKEVLLLQVSRGTGRPYYLQGKGIRPQGVYIRQGAASVPASETNILHMIKETSGDRFEEARAINQQLTFQKTWDYFRKKEIEFGEAQMRSLNFQDEDNMYTNLAMLFSDQCVSSIKMAVFEGSKKTVFRDRREFTGSILHQLEEAYGFIHKYNRNRSEFRGLERVDRQDYPEEAIREALLNAIVHRDYAVRGSTLISIFDDRIEFVTLGGLVRGIAFSDLMLGVSVLRNERLGQILYRLKLIEAYGTGMLKIQESYQGEQRKPEIKVAENSFKVILPNRNFEHAADIPALKEKVGKYRVLHEESREEKILKLFMRKSSIYRKEVEDELSVSQATAVLLIRSLVEKGILQNVSGGKYSRYELGLEGEKVLKKMIENH</sequence>
<dbReference type="PANTHER" id="PTHR30595">
    <property type="entry name" value="GLPR-RELATED TRANSCRIPTIONAL REPRESSOR"/>
    <property type="match status" value="1"/>
</dbReference>